<organism evidence="14">
    <name type="scientific">Notodromas monacha</name>
    <dbReference type="NCBI Taxonomy" id="399045"/>
    <lineage>
        <taxon>Eukaryota</taxon>
        <taxon>Metazoa</taxon>
        <taxon>Ecdysozoa</taxon>
        <taxon>Arthropoda</taxon>
        <taxon>Crustacea</taxon>
        <taxon>Oligostraca</taxon>
        <taxon>Ostracoda</taxon>
        <taxon>Podocopa</taxon>
        <taxon>Podocopida</taxon>
        <taxon>Cypridocopina</taxon>
        <taxon>Cypridoidea</taxon>
        <taxon>Cyprididae</taxon>
        <taxon>Notodromas</taxon>
    </lineage>
</organism>
<keyword evidence="4" id="KW-0813">Transport</keyword>
<keyword evidence="7 12" id="KW-1133">Transmembrane helix</keyword>
<dbReference type="PANTHER" id="PTHR19957:SF307">
    <property type="entry name" value="PROTEIN SSO1-RELATED"/>
    <property type="match status" value="1"/>
</dbReference>
<evidence type="ECO:0000256" key="6">
    <source>
        <dbReference type="ARBA" id="ARBA00022775"/>
    </source>
</evidence>
<evidence type="ECO:0000313" key="15">
    <source>
        <dbReference type="Proteomes" id="UP000678499"/>
    </source>
</evidence>
<dbReference type="AlphaFoldDB" id="A0A7R9GCI8"/>
<dbReference type="SUPFAM" id="SSF47661">
    <property type="entry name" value="t-snare proteins"/>
    <property type="match status" value="1"/>
</dbReference>
<sequence>MTKDRLAALIAAQGDDDDEAEPFAVEIPEGYMSEFFQEVEEVREQVEGIQEKVDRIKKIHSDLLTSPFEAEKKRAEREDIMQEIKRTCNKIRMKLKAIERKIEDDERVDNGSADLRIKKSQHSMLFRKFVDVMNDYNAALNDYSDRAKKRLKDQLNDTGKEVTDEEVDKLIHNGTTSGYNSDIIVDAKINKEMLQEIESRHEDLMRLETSIRELHDMFMDMAMLIENQGEMIDRIEYHVEHAKDYVARATEDMRKAKAYQDKARKKKLMMLACGVVVGSVLIFSLLGTFGL</sequence>
<comment type="subcellular location">
    <subcellularLocation>
        <location evidence="1">Endomembrane system</location>
        <topology evidence="1">Peripheral membrane protein</topology>
    </subcellularLocation>
    <subcellularLocation>
        <location evidence="2">Membrane</location>
        <topology evidence="2">Single-pass type IV membrane protein</topology>
    </subcellularLocation>
</comment>
<evidence type="ECO:0000256" key="4">
    <source>
        <dbReference type="ARBA" id="ARBA00022448"/>
    </source>
</evidence>
<dbReference type="GO" id="GO:0005484">
    <property type="term" value="F:SNAP receptor activity"/>
    <property type="evidence" value="ECO:0007669"/>
    <property type="project" value="InterPro"/>
</dbReference>
<dbReference type="OrthoDB" id="10255013at2759"/>
<evidence type="ECO:0000256" key="7">
    <source>
        <dbReference type="ARBA" id="ARBA00022989"/>
    </source>
</evidence>
<dbReference type="GO" id="GO:0012505">
    <property type="term" value="C:endomembrane system"/>
    <property type="evidence" value="ECO:0007669"/>
    <property type="project" value="UniProtKB-SubCell"/>
</dbReference>
<protein>
    <recommendedName>
        <fullName evidence="13">t-SNARE coiled-coil homology domain-containing protein</fullName>
    </recommendedName>
</protein>
<dbReference type="GO" id="GO:0006887">
    <property type="term" value="P:exocytosis"/>
    <property type="evidence" value="ECO:0007669"/>
    <property type="project" value="TreeGrafter"/>
</dbReference>
<dbReference type="PROSITE" id="PS00914">
    <property type="entry name" value="SYNTAXIN"/>
    <property type="match status" value="1"/>
</dbReference>
<dbReference type="InterPro" id="IPR000727">
    <property type="entry name" value="T_SNARE_dom"/>
</dbReference>
<dbReference type="FunFam" id="1.20.58.70:FF:000011">
    <property type="entry name" value="Syntaxin 4"/>
    <property type="match status" value="1"/>
</dbReference>
<keyword evidence="6" id="KW-0532">Neurotransmitter transport</keyword>
<evidence type="ECO:0000256" key="8">
    <source>
        <dbReference type="ARBA" id="ARBA00023054"/>
    </source>
</evidence>
<dbReference type="InterPro" id="IPR006012">
    <property type="entry name" value="Syntaxin/epimorphin_CS"/>
</dbReference>
<dbReference type="GO" id="GO:0048278">
    <property type="term" value="P:vesicle docking"/>
    <property type="evidence" value="ECO:0007669"/>
    <property type="project" value="TreeGrafter"/>
</dbReference>
<dbReference type="GO" id="GO:0000149">
    <property type="term" value="F:SNARE binding"/>
    <property type="evidence" value="ECO:0007669"/>
    <property type="project" value="TreeGrafter"/>
</dbReference>
<dbReference type="GO" id="GO:0006906">
    <property type="term" value="P:vesicle fusion"/>
    <property type="evidence" value="ECO:0007669"/>
    <property type="project" value="TreeGrafter"/>
</dbReference>
<dbReference type="PANTHER" id="PTHR19957">
    <property type="entry name" value="SYNTAXIN"/>
    <property type="match status" value="1"/>
</dbReference>
<evidence type="ECO:0000256" key="2">
    <source>
        <dbReference type="ARBA" id="ARBA00004211"/>
    </source>
</evidence>
<feature type="domain" description="T-SNARE coiled-coil homology" evidence="13">
    <location>
        <begin position="194"/>
        <end position="256"/>
    </location>
</feature>
<dbReference type="FunFam" id="1.20.5.110:FF:000022">
    <property type="entry name" value="Syntaxin 19"/>
    <property type="match status" value="1"/>
</dbReference>
<reference evidence="14" key="1">
    <citation type="submission" date="2020-11" db="EMBL/GenBank/DDBJ databases">
        <authorList>
            <person name="Tran Van P."/>
        </authorList>
    </citation>
    <scope>NUCLEOTIDE SEQUENCE</scope>
</reference>
<dbReference type="PROSITE" id="PS50192">
    <property type="entry name" value="T_SNARE"/>
    <property type="match status" value="1"/>
</dbReference>
<keyword evidence="5 12" id="KW-0812">Transmembrane</keyword>
<dbReference type="Proteomes" id="UP000678499">
    <property type="component" value="Unassembled WGS sequence"/>
</dbReference>
<dbReference type="GO" id="GO:0031201">
    <property type="term" value="C:SNARE complex"/>
    <property type="evidence" value="ECO:0007669"/>
    <property type="project" value="TreeGrafter"/>
</dbReference>
<dbReference type="CDD" id="cd00179">
    <property type="entry name" value="SynN"/>
    <property type="match status" value="1"/>
</dbReference>
<keyword evidence="15" id="KW-1185">Reference proteome</keyword>
<keyword evidence="9 12" id="KW-0472">Membrane</keyword>
<dbReference type="GO" id="GO:0005886">
    <property type="term" value="C:plasma membrane"/>
    <property type="evidence" value="ECO:0007669"/>
    <property type="project" value="TreeGrafter"/>
</dbReference>
<proteinExistence type="inferred from homology"/>
<dbReference type="CDD" id="cd15848">
    <property type="entry name" value="SNARE_syntaxin1-like"/>
    <property type="match status" value="1"/>
</dbReference>
<comment type="similarity">
    <text evidence="3 10">Belongs to the syntaxin family.</text>
</comment>
<evidence type="ECO:0000256" key="9">
    <source>
        <dbReference type="ARBA" id="ARBA00023136"/>
    </source>
</evidence>
<dbReference type="InterPro" id="IPR010989">
    <property type="entry name" value="SNARE"/>
</dbReference>
<evidence type="ECO:0000256" key="12">
    <source>
        <dbReference type="SAM" id="Phobius"/>
    </source>
</evidence>
<dbReference type="EMBL" id="CAJPEX010000872">
    <property type="protein sequence ID" value="CAG0917481.1"/>
    <property type="molecule type" value="Genomic_DNA"/>
</dbReference>
<dbReference type="InterPro" id="IPR045242">
    <property type="entry name" value="Syntaxin"/>
</dbReference>
<dbReference type="Gene3D" id="1.20.58.70">
    <property type="match status" value="1"/>
</dbReference>
<dbReference type="EMBL" id="OA882909">
    <property type="protein sequence ID" value="CAD7277329.1"/>
    <property type="molecule type" value="Genomic_DNA"/>
</dbReference>
<dbReference type="Gene3D" id="1.20.5.110">
    <property type="match status" value="1"/>
</dbReference>
<evidence type="ECO:0000256" key="1">
    <source>
        <dbReference type="ARBA" id="ARBA00004184"/>
    </source>
</evidence>
<dbReference type="GO" id="GO:0006836">
    <property type="term" value="P:neurotransmitter transport"/>
    <property type="evidence" value="ECO:0007669"/>
    <property type="project" value="UniProtKB-KW"/>
</dbReference>
<dbReference type="SMART" id="SM00397">
    <property type="entry name" value="t_SNARE"/>
    <property type="match status" value="1"/>
</dbReference>
<evidence type="ECO:0000256" key="5">
    <source>
        <dbReference type="ARBA" id="ARBA00022692"/>
    </source>
</evidence>
<evidence type="ECO:0000256" key="10">
    <source>
        <dbReference type="RuleBase" id="RU003858"/>
    </source>
</evidence>
<accession>A0A7R9GCI8</accession>
<evidence type="ECO:0000256" key="3">
    <source>
        <dbReference type="ARBA" id="ARBA00009063"/>
    </source>
</evidence>
<dbReference type="SMART" id="SM00503">
    <property type="entry name" value="SynN"/>
    <property type="match status" value="1"/>
</dbReference>
<feature type="coiled-coil region" evidence="11">
    <location>
        <begin position="32"/>
        <end position="108"/>
    </location>
</feature>
<dbReference type="GO" id="GO:0006886">
    <property type="term" value="P:intracellular protein transport"/>
    <property type="evidence" value="ECO:0007669"/>
    <property type="project" value="InterPro"/>
</dbReference>
<feature type="transmembrane region" description="Helical" evidence="12">
    <location>
        <begin position="268"/>
        <end position="289"/>
    </location>
</feature>
<keyword evidence="8 11" id="KW-0175">Coiled coil</keyword>
<gene>
    <name evidence="14" type="ORF">NMOB1V02_LOCUS5064</name>
</gene>
<name>A0A7R9GCI8_9CRUS</name>
<evidence type="ECO:0000256" key="11">
    <source>
        <dbReference type="SAM" id="Coils"/>
    </source>
</evidence>
<evidence type="ECO:0000313" key="14">
    <source>
        <dbReference type="EMBL" id="CAD7277329.1"/>
    </source>
</evidence>
<dbReference type="Pfam" id="PF00804">
    <property type="entry name" value="Syntaxin"/>
    <property type="match status" value="1"/>
</dbReference>
<dbReference type="InterPro" id="IPR006011">
    <property type="entry name" value="Syntaxin_N"/>
</dbReference>
<dbReference type="Pfam" id="PF05739">
    <property type="entry name" value="SNARE"/>
    <property type="match status" value="1"/>
</dbReference>
<evidence type="ECO:0000259" key="13">
    <source>
        <dbReference type="PROSITE" id="PS50192"/>
    </source>
</evidence>